<sequence>MDTQPSDSRLAASQEFSVWKAEASVVQFGPNWVPPQDITNEFEKLSTISLPKELSGFKLDATRHSEKFMNFVRELQNWYKDQGGPELTKVDTNRMMSRLPLLFSVFTDIRYHWESGECDNATMQSVDALLQLVFDDVHYTEYKIGHTFRLRQSEHSSVLHSQADRLMVIQCPQLSCTLIQQAKSDRSSPKDVLEEASWEDTGSFRSVIALPMEFRRRGELVSVHLNQLVLDLVTAQSQHRALGLQTRPLFGLYQHDGALRVLSASWINGVIHIYHHKTYFIATQRDFIAAFCFLCNVREYVDELRAELDNLDVDNALQSLRAHPWRAHVTIRQVVDAVIEEIEDEYEDDGSSAELDSPLSLVVRRTEKKNAGLQALQPGQPPGLVVTLKAWVKSVILFYLGVLVCMIKERLG</sequence>
<dbReference type="OrthoDB" id="3270428at2759"/>
<dbReference type="AlphaFoldDB" id="A0A4R0RIF8"/>
<proteinExistence type="predicted"/>
<dbReference type="Proteomes" id="UP000292702">
    <property type="component" value="Unassembled WGS sequence"/>
</dbReference>
<evidence type="ECO:0000313" key="2">
    <source>
        <dbReference type="Proteomes" id="UP000292702"/>
    </source>
</evidence>
<keyword evidence="2" id="KW-1185">Reference proteome</keyword>
<reference evidence="1 2" key="1">
    <citation type="submission" date="2018-11" db="EMBL/GenBank/DDBJ databases">
        <title>Genome assembly of Steccherinum ochraceum LE-BIN_3174, the white-rot fungus of the Steccherinaceae family (The Residual Polyporoid clade, Polyporales, Basidiomycota).</title>
        <authorList>
            <person name="Fedorova T.V."/>
            <person name="Glazunova O.A."/>
            <person name="Landesman E.O."/>
            <person name="Moiseenko K.V."/>
            <person name="Psurtseva N.V."/>
            <person name="Savinova O.S."/>
            <person name="Shakhova N.V."/>
            <person name="Tyazhelova T.V."/>
            <person name="Vasina D.V."/>
        </authorList>
    </citation>
    <scope>NUCLEOTIDE SEQUENCE [LARGE SCALE GENOMIC DNA]</scope>
    <source>
        <strain evidence="1 2">LE-BIN_3174</strain>
    </source>
</reference>
<comment type="caution">
    <text evidence="1">The sequence shown here is derived from an EMBL/GenBank/DDBJ whole genome shotgun (WGS) entry which is preliminary data.</text>
</comment>
<organism evidence="1 2">
    <name type="scientific">Steccherinum ochraceum</name>
    <dbReference type="NCBI Taxonomy" id="92696"/>
    <lineage>
        <taxon>Eukaryota</taxon>
        <taxon>Fungi</taxon>
        <taxon>Dikarya</taxon>
        <taxon>Basidiomycota</taxon>
        <taxon>Agaricomycotina</taxon>
        <taxon>Agaricomycetes</taxon>
        <taxon>Polyporales</taxon>
        <taxon>Steccherinaceae</taxon>
        <taxon>Steccherinum</taxon>
    </lineage>
</organism>
<accession>A0A4R0RIF8</accession>
<evidence type="ECO:0000313" key="1">
    <source>
        <dbReference type="EMBL" id="TCD68370.1"/>
    </source>
</evidence>
<protein>
    <submittedName>
        <fullName evidence="1">Uncharacterized protein</fullName>
    </submittedName>
</protein>
<name>A0A4R0RIF8_9APHY</name>
<dbReference type="EMBL" id="RWJN01000068">
    <property type="protein sequence ID" value="TCD68370.1"/>
    <property type="molecule type" value="Genomic_DNA"/>
</dbReference>
<gene>
    <name evidence="1" type="ORF">EIP91_010879</name>
</gene>